<sequence>QSPQHAAPLVVSRDGVCRGNLFFVIMKSKVDEFHLDLDELTRYFRTAAFELE</sequence>
<dbReference type="AlphaFoldDB" id="A0A6H5GVW0"/>
<accession>A0A6H5GVW0</accession>
<feature type="non-terminal residue" evidence="1">
    <location>
        <position position="1"/>
    </location>
</feature>
<evidence type="ECO:0000313" key="1">
    <source>
        <dbReference type="EMBL" id="CAB0005439.1"/>
    </source>
</evidence>
<organism evidence="1 2">
    <name type="scientific">Nesidiocoris tenuis</name>
    <dbReference type="NCBI Taxonomy" id="355587"/>
    <lineage>
        <taxon>Eukaryota</taxon>
        <taxon>Metazoa</taxon>
        <taxon>Ecdysozoa</taxon>
        <taxon>Arthropoda</taxon>
        <taxon>Hexapoda</taxon>
        <taxon>Insecta</taxon>
        <taxon>Pterygota</taxon>
        <taxon>Neoptera</taxon>
        <taxon>Paraneoptera</taxon>
        <taxon>Hemiptera</taxon>
        <taxon>Heteroptera</taxon>
        <taxon>Panheteroptera</taxon>
        <taxon>Cimicomorpha</taxon>
        <taxon>Miridae</taxon>
        <taxon>Dicyphina</taxon>
        <taxon>Nesidiocoris</taxon>
    </lineage>
</organism>
<gene>
    <name evidence="1" type="ORF">NTEN_LOCUS10916</name>
</gene>
<name>A0A6H5GVW0_9HEMI</name>
<reference evidence="1 2" key="1">
    <citation type="submission" date="2020-02" db="EMBL/GenBank/DDBJ databases">
        <authorList>
            <person name="Ferguson B K."/>
        </authorList>
    </citation>
    <scope>NUCLEOTIDE SEQUENCE [LARGE SCALE GENOMIC DNA]</scope>
</reference>
<keyword evidence="2" id="KW-1185">Reference proteome</keyword>
<protein>
    <submittedName>
        <fullName evidence="1">Uncharacterized protein</fullName>
    </submittedName>
</protein>
<evidence type="ECO:0000313" key="2">
    <source>
        <dbReference type="Proteomes" id="UP000479000"/>
    </source>
</evidence>
<dbReference type="EMBL" id="CADCXU010016412">
    <property type="protein sequence ID" value="CAB0005439.1"/>
    <property type="molecule type" value="Genomic_DNA"/>
</dbReference>
<dbReference type="Proteomes" id="UP000479000">
    <property type="component" value="Unassembled WGS sequence"/>
</dbReference>
<proteinExistence type="predicted"/>